<comment type="caution">
    <text evidence="1">The sequence shown here is derived from an EMBL/GenBank/DDBJ whole genome shotgun (WGS) entry which is preliminary data.</text>
</comment>
<dbReference type="Proteomes" id="UP000290932">
    <property type="component" value="Unassembled WGS sequence"/>
</dbReference>
<evidence type="ECO:0008006" key="3">
    <source>
        <dbReference type="Google" id="ProtNLM"/>
    </source>
</evidence>
<sequence>MSTISDAVKKLEERLQHSGCESGTVTLQVNYEAEKCQYPKGVCMEAVYAGGTGEFLTTDPVRATTRVSFMFGALFADPKQRGAACAIINAVSAFLCLTRKVHACTPDRYRQCRADLAAEIGGGRIYLVGENYVVSETMRSQVTENPEEADIFLITGQGLVSDAGLAAIDAWRGKRRMLFLGPSTVGVSGLLDQEHWCPYGR</sequence>
<keyword evidence="2" id="KW-1185">Reference proteome</keyword>
<evidence type="ECO:0000313" key="2">
    <source>
        <dbReference type="Proteomes" id="UP000290932"/>
    </source>
</evidence>
<accession>A0A498H2H1</accession>
<evidence type="ECO:0000313" key="1">
    <source>
        <dbReference type="EMBL" id="RXE56667.1"/>
    </source>
</evidence>
<dbReference type="SUPFAM" id="SSF159713">
    <property type="entry name" value="Dhaf3308-like"/>
    <property type="match status" value="1"/>
</dbReference>
<gene>
    <name evidence="1" type="ORF">ABH15_00315</name>
</gene>
<proteinExistence type="predicted"/>
<organism evidence="1 2">
    <name type="scientific">Methanoculleus taiwanensis</name>
    <dbReference type="NCBI Taxonomy" id="1550565"/>
    <lineage>
        <taxon>Archaea</taxon>
        <taxon>Methanobacteriati</taxon>
        <taxon>Methanobacteriota</taxon>
        <taxon>Stenosarchaea group</taxon>
        <taxon>Methanomicrobia</taxon>
        <taxon>Methanomicrobiales</taxon>
        <taxon>Methanomicrobiaceae</taxon>
        <taxon>Methanoculleus</taxon>
    </lineage>
</organism>
<protein>
    <recommendedName>
        <fullName evidence="3">Heavy-metal chelation domain-containing protein</fullName>
    </recommendedName>
</protein>
<dbReference type="EMBL" id="LHQS01000001">
    <property type="protein sequence ID" value="RXE56667.1"/>
    <property type="molecule type" value="Genomic_DNA"/>
</dbReference>
<dbReference type="AlphaFoldDB" id="A0A498H2H1"/>
<reference evidence="1 2" key="1">
    <citation type="journal article" date="2015" name="Int. J. Syst. Evol. Microbiol.">
        <title>Methanoculleus taiwanensis sp. nov., a methanogen isolated from deep marine sediment at the deformation front area near Taiwan.</title>
        <authorList>
            <person name="Weng C.Y."/>
            <person name="Chen S.C."/>
            <person name="Lai M.C."/>
            <person name="Wu S.Y."/>
            <person name="Lin S."/>
            <person name="Yang T.F."/>
            <person name="Chen P.C."/>
        </authorList>
    </citation>
    <scope>NUCLEOTIDE SEQUENCE [LARGE SCALE GENOMIC DNA]</scope>
    <source>
        <strain evidence="1 2">CYW4</strain>
    </source>
</reference>
<dbReference type="OrthoDB" id="117854at2157"/>
<dbReference type="RefSeq" id="WP_128692380.1">
    <property type="nucleotide sequence ID" value="NZ_LHQS01000001.1"/>
</dbReference>
<name>A0A498H2H1_9EURY</name>